<organism evidence="2 3">
    <name type="scientific">Caerostris darwini</name>
    <dbReference type="NCBI Taxonomy" id="1538125"/>
    <lineage>
        <taxon>Eukaryota</taxon>
        <taxon>Metazoa</taxon>
        <taxon>Ecdysozoa</taxon>
        <taxon>Arthropoda</taxon>
        <taxon>Chelicerata</taxon>
        <taxon>Arachnida</taxon>
        <taxon>Araneae</taxon>
        <taxon>Araneomorphae</taxon>
        <taxon>Entelegynae</taxon>
        <taxon>Araneoidea</taxon>
        <taxon>Araneidae</taxon>
        <taxon>Caerostris</taxon>
    </lineage>
</organism>
<feature type="region of interest" description="Disordered" evidence="1">
    <location>
        <begin position="88"/>
        <end position="131"/>
    </location>
</feature>
<evidence type="ECO:0000256" key="1">
    <source>
        <dbReference type="SAM" id="MobiDB-lite"/>
    </source>
</evidence>
<comment type="caution">
    <text evidence="2">The sequence shown here is derived from an EMBL/GenBank/DDBJ whole genome shotgun (WGS) entry which is preliminary data.</text>
</comment>
<sequence>MAPAYGYIVRNPGYQRTALDLLDRFRLLDVESILKCISAILEMAGFESWLWNGCFYHFFEIYLEKYLAIISLKNEDICLTGKKMEKHLGPEVASSPRKNSMESGDLLSESCDDQTRENTEGAQEGTAVCGD</sequence>
<proteinExistence type="predicted"/>
<keyword evidence="3" id="KW-1185">Reference proteome</keyword>
<accession>A0AAV4PK59</accession>
<evidence type="ECO:0000313" key="3">
    <source>
        <dbReference type="Proteomes" id="UP001054837"/>
    </source>
</evidence>
<protein>
    <submittedName>
        <fullName evidence="2">Uncharacterized protein</fullName>
    </submittedName>
</protein>
<evidence type="ECO:0000313" key="2">
    <source>
        <dbReference type="EMBL" id="GIX97777.1"/>
    </source>
</evidence>
<dbReference type="EMBL" id="BPLQ01003069">
    <property type="protein sequence ID" value="GIX97777.1"/>
    <property type="molecule type" value="Genomic_DNA"/>
</dbReference>
<dbReference type="Proteomes" id="UP001054837">
    <property type="component" value="Unassembled WGS sequence"/>
</dbReference>
<reference evidence="2 3" key="1">
    <citation type="submission" date="2021-06" db="EMBL/GenBank/DDBJ databases">
        <title>Caerostris darwini draft genome.</title>
        <authorList>
            <person name="Kono N."/>
            <person name="Arakawa K."/>
        </authorList>
    </citation>
    <scope>NUCLEOTIDE SEQUENCE [LARGE SCALE GENOMIC DNA]</scope>
</reference>
<name>A0AAV4PK59_9ARAC</name>
<gene>
    <name evidence="2" type="ORF">CDAR_582671</name>
</gene>
<dbReference type="AlphaFoldDB" id="A0AAV4PK59"/>